<dbReference type="PANTHER" id="PTHR30383">
    <property type="entry name" value="THIOESTERASE 1/PROTEASE 1/LYSOPHOSPHOLIPASE L1"/>
    <property type="match status" value="1"/>
</dbReference>
<dbReference type="GO" id="GO:0004622">
    <property type="term" value="F:phosphatidylcholine lysophospholipase activity"/>
    <property type="evidence" value="ECO:0007669"/>
    <property type="project" value="TreeGrafter"/>
</dbReference>
<evidence type="ECO:0000259" key="2">
    <source>
        <dbReference type="Pfam" id="PF13472"/>
    </source>
</evidence>
<evidence type="ECO:0000256" key="1">
    <source>
        <dbReference type="SAM" id="MobiDB-lite"/>
    </source>
</evidence>
<protein>
    <submittedName>
        <fullName evidence="3">SGNH/GDSL hydrolase family protein</fullName>
    </submittedName>
</protein>
<keyword evidence="4" id="KW-1185">Reference proteome</keyword>
<dbReference type="Gene3D" id="3.40.50.1110">
    <property type="entry name" value="SGNH hydrolase"/>
    <property type="match status" value="1"/>
</dbReference>
<sequence length="412" mass="42243">MAGSGFDNGFGRAFGRTFDRASGAVFRSAGGATVGAPARRTVRRVATMAAYSGGGLGLLGGVTVGVLVTEALFARRIIGLSEDEPPPADGVYGREFAGAGHAGTPWRLGFLGDSTAAGLGVHRAAETPGALLATGLAAVSERPVRLRNVALSGASSEDLDRQVSLLLGTTGERADAAPGAVPRPAADAPAAAEGVPDVCVIMIGANDITTRLPPVRAVELLAAAVRRLREAGSHVVVGTCPDIGSVEPVAPPLRWVARRLCRRLATAQTIATVELGGRTVSLGDLLGPEFAANPREMFGPDRYHPSAEGYRAAAMALLPTLCASLGVWPEPERVEPARGESVLRVADAAAAAVAESGSEVFVTEPAGPGSRRRRRALLKHRRQRRVSGSEPEPADVPPARGASADDGAAPVP</sequence>
<organism evidence="3 4">
    <name type="scientific">Streptomyces calidiresistens</name>
    <dbReference type="NCBI Taxonomy" id="1485586"/>
    <lineage>
        <taxon>Bacteria</taxon>
        <taxon>Bacillati</taxon>
        <taxon>Actinomycetota</taxon>
        <taxon>Actinomycetes</taxon>
        <taxon>Kitasatosporales</taxon>
        <taxon>Streptomycetaceae</taxon>
        <taxon>Streptomyces</taxon>
    </lineage>
</organism>
<evidence type="ECO:0000313" key="3">
    <source>
        <dbReference type="EMBL" id="MBB0231814.1"/>
    </source>
</evidence>
<name>A0A7W3T6H5_9ACTN</name>
<proteinExistence type="predicted"/>
<accession>A0A7W3T6H5</accession>
<dbReference type="InterPro" id="IPR036514">
    <property type="entry name" value="SGNH_hydro_sf"/>
</dbReference>
<gene>
    <name evidence="3" type="ORF">FOE67_20520</name>
</gene>
<dbReference type="Pfam" id="PF13472">
    <property type="entry name" value="Lipase_GDSL_2"/>
    <property type="match status" value="1"/>
</dbReference>
<dbReference type="InterPro" id="IPR013830">
    <property type="entry name" value="SGNH_hydro"/>
</dbReference>
<dbReference type="CDD" id="cd01836">
    <property type="entry name" value="FeeA_FeeB_like"/>
    <property type="match status" value="1"/>
</dbReference>
<feature type="compositionally biased region" description="Basic residues" evidence="1">
    <location>
        <begin position="370"/>
        <end position="385"/>
    </location>
</feature>
<comment type="caution">
    <text evidence="3">The sequence shown here is derived from an EMBL/GenBank/DDBJ whole genome shotgun (WGS) entry which is preliminary data.</text>
</comment>
<dbReference type="InterPro" id="IPR051532">
    <property type="entry name" value="Ester_Hydrolysis_Enzymes"/>
</dbReference>
<dbReference type="PANTHER" id="PTHR30383:SF5">
    <property type="entry name" value="SGNH HYDROLASE-TYPE ESTERASE DOMAIN-CONTAINING PROTEIN"/>
    <property type="match status" value="1"/>
</dbReference>
<dbReference type="Proteomes" id="UP000530234">
    <property type="component" value="Unassembled WGS sequence"/>
</dbReference>
<dbReference type="AlphaFoldDB" id="A0A7W3T6H5"/>
<feature type="domain" description="SGNH hydrolase-type esterase" evidence="2">
    <location>
        <begin position="110"/>
        <end position="312"/>
    </location>
</feature>
<dbReference type="SUPFAM" id="SSF52266">
    <property type="entry name" value="SGNH hydrolase"/>
    <property type="match status" value="1"/>
</dbReference>
<dbReference type="EMBL" id="VKHS01000641">
    <property type="protein sequence ID" value="MBB0231814.1"/>
    <property type="molecule type" value="Genomic_DNA"/>
</dbReference>
<keyword evidence="3" id="KW-0378">Hydrolase</keyword>
<feature type="region of interest" description="Disordered" evidence="1">
    <location>
        <begin position="357"/>
        <end position="412"/>
    </location>
</feature>
<evidence type="ECO:0000313" key="4">
    <source>
        <dbReference type="Proteomes" id="UP000530234"/>
    </source>
</evidence>
<reference evidence="4" key="1">
    <citation type="submission" date="2019-10" db="EMBL/GenBank/DDBJ databases">
        <title>Streptomyces sp. nov., a novel actinobacterium isolated from alkaline environment.</title>
        <authorList>
            <person name="Golinska P."/>
        </authorList>
    </citation>
    <scope>NUCLEOTIDE SEQUENCE [LARGE SCALE GENOMIC DNA]</scope>
    <source>
        <strain evidence="4">DSM 42108</strain>
    </source>
</reference>